<dbReference type="InterPro" id="IPR029068">
    <property type="entry name" value="Glyas_Bleomycin-R_OHBP_Dase"/>
</dbReference>
<dbReference type="Pfam" id="PF00903">
    <property type="entry name" value="Glyoxalase"/>
    <property type="match status" value="1"/>
</dbReference>
<dbReference type="AlphaFoldDB" id="A0A6N6N1F4"/>
<dbReference type="PANTHER" id="PTHR36110:SF4">
    <property type="entry name" value="RING-CLEAVING DIOXYGENASE MHQA-RELATED"/>
    <property type="match status" value="1"/>
</dbReference>
<dbReference type="Proteomes" id="UP000438699">
    <property type="component" value="Unassembled WGS sequence"/>
</dbReference>
<proteinExistence type="predicted"/>
<dbReference type="SUPFAM" id="SSF54593">
    <property type="entry name" value="Glyoxalase/Bleomycin resistance protein/Dihydroxybiphenyl dioxygenase"/>
    <property type="match status" value="1"/>
</dbReference>
<dbReference type="EMBL" id="WAIE01000003">
    <property type="protein sequence ID" value="KAB1441724.1"/>
    <property type="molecule type" value="Genomic_DNA"/>
</dbReference>
<sequence length="199" mass="22532">MVRYTGVNHLAMVTGDMDATVRFWRDLLGLRLVVGLGHPGYRHYFFELTENDMIAFFEWDGVEPLPERDHGFPVRGPVAFDHLSMGVDSDDDLWELKDRLEAADMWVSEVVDHGFIRSIYAFDPNGIPIEFSVAEPGVDVRRYPAMTDSRPTKTAQQGAEPVPGVWPEVRTPTPKRDRAVYEGEGAAIVDEVRRRMGRG</sequence>
<organism evidence="3 4">
    <name type="scientific">Pseudodesulfovibrio senegalensis</name>
    <dbReference type="NCBI Taxonomy" id="1721087"/>
    <lineage>
        <taxon>Bacteria</taxon>
        <taxon>Pseudomonadati</taxon>
        <taxon>Thermodesulfobacteriota</taxon>
        <taxon>Desulfovibrionia</taxon>
        <taxon>Desulfovibrionales</taxon>
        <taxon>Desulfovibrionaceae</taxon>
    </lineage>
</organism>
<feature type="region of interest" description="Disordered" evidence="1">
    <location>
        <begin position="147"/>
        <end position="177"/>
    </location>
</feature>
<reference evidence="3 4" key="1">
    <citation type="journal article" date="2017" name="Int. J. Syst. Evol. Microbiol.">
        <title>Desulfovibrio senegalensis sp. nov., a mesophilic sulfate reducer isolated from marine sediment.</title>
        <authorList>
            <person name="Thioye A."/>
            <person name="Gam Z.B.A."/>
            <person name="Mbengue M."/>
            <person name="Cayol J.L."/>
            <person name="Joseph-Bartoli M."/>
            <person name="Toure-Kane C."/>
            <person name="Labat M."/>
        </authorList>
    </citation>
    <scope>NUCLEOTIDE SEQUENCE [LARGE SCALE GENOMIC DNA]</scope>
    <source>
        <strain evidence="3 4">DSM 101509</strain>
    </source>
</reference>
<protein>
    <submittedName>
        <fullName evidence="3">VOC family protein</fullName>
    </submittedName>
</protein>
<dbReference type="InterPro" id="IPR052537">
    <property type="entry name" value="Extradiol_RC_dioxygenase"/>
</dbReference>
<evidence type="ECO:0000259" key="2">
    <source>
        <dbReference type="PROSITE" id="PS51819"/>
    </source>
</evidence>
<dbReference type="PROSITE" id="PS51819">
    <property type="entry name" value="VOC"/>
    <property type="match status" value="1"/>
</dbReference>
<accession>A0A6N6N1F4</accession>
<dbReference type="Gene3D" id="3.10.180.10">
    <property type="entry name" value="2,3-Dihydroxybiphenyl 1,2-Dioxygenase, domain 1"/>
    <property type="match status" value="1"/>
</dbReference>
<evidence type="ECO:0000313" key="4">
    <source>
        <dbReference type="Proteomes" id="UP000438699"/>
    </source>
</evidence>
<dbReference type="InterPro" id="IPR004360">
    <property type="entry name" value="Glyas_Fos-R_dOase_dom"/>
</dbReference>
<name>A0A6N6N1F4_9BACT</name>
<dbReference type="CDD" id="cd06587">
    <property type="entry name" value="VOC"/>
    <property type="match status" value="1"/>
</dbReference>
<dbReference type="RefSeq" id="WP_151150816.1">
    <property type="nucleotide sequence ID" value="NZ_WAIE01000003.1"/>
</dbReference>
<comment type="caution">
    <text evidence="3">The sequence shown here is derived from an EMBL/GenBank/DDBJ whole genome shotgun (WGS) entry which is preliminary data.</text>
</comment>
<dbReference type="InterPro" id="IPR037523">
    <property type="entry name" value="VOC_core"/>
</dbReference>
<dbReference type="OrthoDB" id="9804944at2"/>
<evidence type="ECO:0000256" key="1">
    <source>
        <dbReference type="SAM" id="MobiDB-lite"/>
    </source>
</evidence>
<dbReference type="PANTHER" id="PTHR36110">
    <property type="entry name" value="RING-CLEAVING DIOXYGENASE MHQE-RELATED"/>
    <property type="match status" value="1"/>
</dbReference>
<keyword evidence="4" id="KW-1185">Reference proteome</keyword>
<feature type="domain" description="VOC" evidence="2">
    <location>
        <begin position="6"/>
        <end position="134"/>
    </location>
</feature>
<evidence type="ECO:0000313" key="3">
    <source>
        <dbReference type="EMBL" id="KAB1441724.1"/>
    </source>
</evidence>
<gene>
    <name evidence="3" type="ORF">F8A88_09010</name>
</gene>